<dbReference type="RefSeq" id="WP_063699554.1">
    <property type="nucleotide sequence ID" value="NZ_LUUB01000051.1"/>
</dbReference>
<dbReference type="InterPro" id="IPR000120">
    <property type="entry name" value="Amidase"/>
</dbReference>
<evidence type="ECO:0000313" key="4">
    <source>
        <dbReference type="Proteomes" id="UP000076959"/>
    </source>
</evidence>
<dbReference type="AlphaFoldDB" id="A0A176YSE2"/>
<dbReference type="EMBL" id="LUUB01000051">
    <property type="protein sequence ID" value="OAF10581.1"/>
    <property type="molecule type" value="Genomic_DNA"/>
</dbReference>
<dbReference type="STRING" id="1505087.AYJ54_09880"/>
<feature type="domain" description="Amidase" evidence="2">
    <location>
        <begin position="26"/>
        <end position="455"/>
    </location>
</feature>
<dbReference type="PANTHER" id="PTHR11895:SF7">
    <property type="entry name" value="GLUTAMYL-TRNA(GLN) AMIDOTRANSFERASE SUBUNIT A, MITOCHONDRIAL"/>
    <property type="match status" value="1"/>
</dbReference>
<dbReference type="OrthoDB" id="9814821at2"/>
<dbReference type="GO" id="GO:0016740">
    <property type="term" value="F:transferase activity"/>
    <property type="evidence" value="ECO:0007669"/>
    <property type="project" value="UniProtKB-KW"/>
</dbReference>
<evidence type="ECO:0000256" key="1">
    <source>
        <dbReference type="ARBA" id="ARBA00009199"/>
    </source>
</evidence>
<comment type="caution">
    <text evidence="3">The sequence shown here is derived from an EMBL/GenBank/DDBJ whole genome shotgun (WGS) entry which is preliminary data.</text>
</comment>
<keyword evidence="4" id="KW-1185">Reference proteome</keyword>
<dbReference type="Gene3D" id="3.90.1300.10">
    <property type="entry name" value="Amidase signature (AS) domain"/>
    <property type="match status" value="1"/>
</dbReference>
<dbReference type="Proteomes" id="UP000076959">
    <property type="component" value="Unassembled WGS sequence"/>
</dbReference>
<protein>
    <submittedName>
        <fullName evidence="3">Glutamyl-tRNA amidotransferase</fullName>
    </submittedName>
</protein>
<evidence type="ECO:0000313" key="3">
    <source>
        <dbReference type="EMBL" id="OAF10581.1"/>
    </source>
</evidence>
<dbReference type="InterPro" id="IPR036928">
    <property type="entry name" value="AS_sf"/>
</dbReference>
<gene>
    <name evidence="3" type="ORF">AYJ54_09880</name>
</gene>
<accession>A0A176YSE2</accession>
<dbReference type="Pfam" id="PF01425">
    <property type="entry name" value="Amidase"/>
    <property type="match status" value="1"/>
</dbReference>
<evidence type="ECO:0000259" key="2">
    <source>
        <dbReference type="Pfam" id="PF01425"/>
    </source>
</evidence>
<reference evidence="3 4" key="1">
    <citation type="submission" date="2016-03" db="EMBL/GenBank/DDBJ databases">
        <title>Draft Genome Sequence of the Strain BR 10245 (Bradyrhizobium sp.) isolated from nodules of Centrolobium paraense.</title>
        <authorList>
            <person name="Simoes-Araujo J.L.Sr."/>
            <person name="Barauna A.C."/>
            <person name="Silva K."/>
            <person name="Zilli J.E."/>
        </authorList>
    </citation>
    <scope>NUCLEOTIDE SEQUENCE [LARGE SCALE GENOMIC DNA]</scope>
    <source>
        <strain evidence="3 4">BR 10245</strain>
    </source>
</reference>
<sequence length="473" mass="50716">MSNDLCFLSATELRARISRKEVSPVEITRAVLARAEAMQPELNCFITLCGDEAMAQAREAERKVTAGERLGLLHGLPVTVKDIVNTRGVKTTFGAVPYKDNVPEEDAVAVARLRAQGAILIGKTTTPEFGSKCLTDSPLFGHTRNAWSAERSSGGSSGGAAVAVASGIAPLAIATDGGGSTRIPAACNGVVGIKQSNGVIPHSQVQDAFGNQTYVTPTTRTVADTALMMQAMAGEDASDPWSIGVPVPDFVGTAAPRGDLRGQRILFCLSPPGRPVSADVAAGFKASLDRLASLGAELEEFSGEGFDIEPIWRAINHTVWRTRFAKLAAEHKDELSETFLKQLALATQVSGVDYQEAMFARTALFRRVQSLLARGHLLAMPTITRTALPIDQDLFGTIEIDGKHFGSVRPHWFPWTMLFNMTGHPAISLPCGFGRDDLPIGLQLVGRFRSDAELLRVSALFEASHDLLSRWPG</sequence>
<keyword evidence="3" id="KW-0808">Transferase</keyword>
<name>A0A176YSE2_9BRAD</name>
<dbReference type="PANTHER" id="PTHR11895">
    <property type="entry name" value="TRANSAMIDASE"/>
    <property type="match status" value="1"/>
</dbReference>
<proteinExistence type="inferred from homology"/>
<dbReference type="SUPFAM" id="SSF75304">
    <property type="entry name" value="Amidase signature (AS) enzymes"/>
    <property type="match status" value="1"/>
</dbReference>
<organism evidence="3 4">
    <name type="scientific">Bradyrhizobium centrolobii</name>
    <dbReference type="NCBI Taxonomy" id="1505087"/>
    <lineage>
        <taxon>Bacteria</taxon>
        <taxon>Pseudomonadati</taxon>
        <taxon>Pseudomonadota</taxon>
        <taxon>Alphaproteobacteria</taxon>
        <taxon>Hyphomicrobiales</taxon>
        <taxon>Nitrobacteraceae</taxon>
        <taxon>Bradyrhizobium</taxon>
    </lineage>
</organism>
<comment type="similarity">
    <text evidence="1">Belongs to the amidase family.</text>
</comment>
<dbReference type="InterPro" id="IPR023631">
    <property type="entry name" value="Amidase_dom"/>
</dbReference>